<name>A0AAE1KAI2_PETCI</name>
<reference evidence="2" key="1">
    <citation type="submission" date="2023-10" db="EMBL/GenBank/DDBJ databases">
        <title>Genome assemblies of two species of porcelain crab, Petrolisthes cinctipes and Petrolisthes manimaculis (Anomura: Porcellanidae).</title>
        <authorList>
            <person name="Angst P."/>
        </authorList>
    </citation>
    <scope>NUCLEOTIDE SEQUENCE</scope>
    <source>
        <strain evidence="2">PB745_01</strain>
        <tissue evidence="2">Gill</tissue>
    </source>
</reference>
<dbReference type="AlphaFoldDB" id="A0AAE1KAI2"/>
<comment type="caution">
    <text evidence="2">The sequence shown here is derived from an EMBL/GenBank/DDBJ whole genome shotgun (WGS) entry which is preliminary data.</text>
</comment>
<keyword evidence="3" id="KW-1185">Reference proteome</keyword>
<feature type="region of interest" description="Disordered" evidence="1">
    <location>
        <begin position="1"/>
        <end position="40"/>
    </location>
</feature>
<protein>
    <submittedName>
        <fullName evidence="2">Uncharacterized protein</fullName>
    </submittedName>
</protein>
<dbReference type="Proteomes" id="UP001286313">
    <property type="component" value="Unassembled WGS sequence"/>
</dbReference>
<proteinExistence type="predicted"/>
<gene>
    <name evidence="2" type="ORF">Pcinc_027649</name>
</gene>
<evidence type="ECO:0000313" key="2">
    <source>
        <dbReference type="EMBL" id="KAK3866845.1"/>
    </source>
</evidence>
<accession>A0AAE1KAI2</accession>
<sequence>MPKNPFFNQENERSEKENQPPQQAGSPTTTNNAPPPLQAAAATARCDVVVVQLSEIYGPRNVECWDMLSHWHLEIHKSKHQCHQLSSATRSFLLSEIWSSEPRNGERKKTPISTLGTQI</sequence>
<evidence type="ECO:0000313" key="3">
    <source>
        <dbReference type="Proteomes" id="UP001286313"/>
    </source>
</evidence>
<organism evidence="2 3">
    <name type="scientific">Petrolisthes cinctipes</name>
    <name type="common">Flat porcelain crab</name>
    <dbReference type="NCBI Taxonomy" id="88211"/>
    <lineage>
        <taxon>Eukaryota</taxon>
        <taxon>Metazoa</taxon>
        <taxon>Ecdysozoa</taxon>
        <taxon>Arthropoda</taxon>
        <taxon>Crustacea</taxon>
        <taxon>Multicrustacea</taxon>
        <taxon>Malacostraca</taxon>
        <taxon>Eumalacostraca</taxon>
        <taxon>Eucarida</taxon>
        <taxon>Decapoda</taxon>
        <taxon>Pleocyemata</taxon>
        <taxon>Anomura</taxon>
        <taxon>Galatheoidea</taxon>
        <taxon>Porcellanidae</taxon>
        <taxon>Petrolisthes</taxon>
    </lineage>
</organism>
<evidence type="ECO:0000256" key="1">
    <source>
        <dbReference type="SAM" id="MobiDB-lite"/>
    </source>
</evidence>
<feature type="compositionally biased region" description="Low complexity" evidence="1">
    <location>
        <begin position="27"/>
        <end position="40"/>
    </location>
</feature>
<dbReference type="EMBL" id="JAWQEG010003324">
    <property type="protein sequence ID" value="KAK3866845.1"/>
    <property type="molecule type" value="Genomic_DNA"/>
</dbReference>